<evidence type="ECO:0000256" key="5">
    <source>
        <dbReference type="ARBA" id="ARBA00022723"/>
    </source>
</evidence>
<dbReference type="PANTHER" id="PTHR39156:SF2">
    <property type="entry name" value="DNA PRIMASE (BACTERIAL TYPE) AND SMALL PRIMASE-LIKE PROTEINS"/>
    <property type="match status" value="1"/>
</dbReference>
<evidence type="ECO:0000256" key="12">
    <source>
        <dbReference type="NCBIfam" id="TIGR00334"/>
    </source>
</evidence>
<name>A0A0F7HPP9_9STAP</name>
<evidence type="ECO:0000256" key="1">
    <source>
        <dbReference type="ARBA" id="ARBA00022490"/>
    </source>
</evidence>
<dbReference type="HAMAP" id="MF_01469">
    <property type="entry name" value="RNase_M5"/>
    <property type="match status" value="1"/>
</dbReference>
<evidence type="ECO:0000256" key="6">
    <source>
        <dbReference type="ARBA" id="ARBA00022730"/>
    </source>
</evidence>
<dbReference type="GO" id="GO:0006364">
    <property type="term" value="P:rRNA processing"/>
    <property type="evidence" value="ECO:0007669"/>
    <property type="project" value="UniProtKB-UniRule"/>
</dbReference>
<evidence type="ECO:0000256" key="11">
    <source>
        <dbReference type="HAMAP-Rule" id="MF_01469"/>
    </source>
</evidence>
<dbReference type="GO" id="GO:0046872">
    <property type="term" value="F:metal ion binding"/>
    <property type="evidence" value="ECO:0007669"/>
    <property type="project" value="UniProtKB-KW"/>
</dbReference>
<comment type="subcellular location">
    <subcellularLocation>
        <location evidence="11">Cytoplasm</location>
    </subcellularLocation>
</comment>
<dbReference type="KEGG" id="shv:AAT16_13765"/>
<evidence type="ECO:0000259" key="13">
    <source>
        <dbReference type="PROSITE" id="PS50880"/>
    </source>
</evidence>
<dbReference type="FunFam" id="3.40.1360.10:FF:000006">
    <property type="entry name" value="Ribonuclease M5"/>
    <property type="match status" value="1"/>
</dbReference>
<keyword evidence="10 11" id="KW-0694">RNA-binding</keyword>
<keyword evidence="7 11" id="KW-0255">Endonuclease</keyword>
<organism evidence="15 17">
    <name type="scientific">Salinicoccus halodurans</name>
    <dbReference type="NCBI Taxonomy" id="407035"/>
    <lineage>
        <taxon>Bacteria</taxon>
        <taxon>Bacillati</taxon>
        <taxon>Bacillota</taxon>
        <taxon>Bacilli</taxon>
        <taxon>Bacillales</taxon>
        <taxon>Staphylococcaceae</taxon>
        <taxon>Salinicoccus</taxon>
    </lineage>
</organism>
<evidence type="ECO:0000256" key="4">
    <source>
        <dbReference type="ARBA" id="ARBA00022722"/>
    </source>
</evidence>
<dbReference type="PANTHER" id="PTHR39156">
    <property type="entry name" value="RIBONUCLEASE M5"/>
    <property type="match status" value="1"/>
</dbReference>
<keyword evidence="6 11" id="KW-0699">rRNA-binding</keyword>
<reference evidence="15 17" key="3">
    <citation type="submission" date="2016-10" db="EMBL/GenBank/DDBJ databases">
        <authorList>
            <person name="Varghese N."/>
            <person name="Submissions S."/>
        </authorList>
    </citation>
    <scope>NUCLEOTIDE SEQUENCE [LARGE SCALE GENOMIC DNA]</scope>
    <source>
        <strain evidence="15 17">CGMCC 1.6501</strain>
    </source>
</reference>
<protein>
    <recommendedName>
        <fullName evidence="11 12">Ribonuclease M5</fullName>
        <ecNumber evidence="11 12">3.1.26.8</ecNumber>
    </recommendedName>
    <alternativeName>
        <fullName evidence="11">RNase M5</fullName>
    </alternativeName>
    <alternativeName>
        <fullName evidence="11">Ribosomal RNA terminal maturase M5</fullName>
    </alternativeName>
</protein>
<dbReference type="CDD" id="cd01027">
    <property type="entry name" value="TOPRIM_RNase_M5_like"/>
    <property type="match status" value="1"/>
</dbReference>
<evidence type="ECO:0000256" key="2">
    <source>
        <dbReference type="ARBA" id="ARBA00022517"/>
    </source>
</evidence>
<comment type="similarity">
    <text evidence="11">Belongs to the ribonuclease M5 family.</text>
</comment>
<proteinExistence type="inferred from homology"/>
<keyword evidence="5" id="KW-0479">Metal-binding</keyword>
<evidence type="ECO:0000313" key="16">
    <source>
        <dbReference type="Proteomes" id="UP000034029"/>
    </source>
</evidence>
<comment type="function">
    <text evidence="11">Required for correct processing of both the 5' and 3' ends of 5S rRNA precursor. Cleaves both sides of a double-stranded region yielding mature 5S rRNA in one step.</text>
</comment>
<dbReference type="OrthoDB" id="9791329at2"/>
<evidence type="ECO:0000256" key="10">
    <source>
        <dbReference type="ARBA" id="ARBA00022884"/>
    </source>
</evidence>
<dbReference type="Gene3D" id="3.40.1360.10">
    <property type="match status" value="1"/>
</dbReference>
<dbReference type="InterPro" id="IPR006171">
    <property type="entry name" value="TOPRIM_dom"/>
</dbReference>
<dbReference type="GO" id="GO:0005737">
    <property type="term" value="C:cytoplasm"/>
    <property type="evidence" value="ECO:0007669"/>
    <property type="project" value="UniProtKB-SubCell"/>
</dbReference>
<evidence type="ECO:0000313" key="17">
    <source>
        <dbReference type="Proteomes" id="UP000183090"/>
    </source>
</evidence>
<comment type="catalytic activity">
    <reaction evidence="11">
        <text>Endonucleolytic cleavage of RNA, removing 21 and 42 nucleotides, respectively, from the 5'- and 3'-termini of a 5S-rRNA precursor.</text>
        <dbReference type="EC" id="3.1.26.8"/>
    </reaction>
</comment>
<keyword evidence="16" id="KW-1185">Reference proteome</keyword>
<keyword evidence="9" id="KW-0460">Magnesium</keyword>
<keyword evidence="4 11" id="KW-0540">Nuclease</keyword>
<dbReference type="Pfam" id="PF01751">
    <property type="entry name" value="Toprim"/>
    <property type="match status" value="1"/>
</dbReference>
<dbReference type="PROSITE" id="PS50880">
    <property type="entry name" value="TOPRIM"/>
    <property type="match status" value="1"/>
</dbReference>
<dbReference type="Proteomes" id="UP000183090">
    <property type="component" value="Unassembled WGS sequence"/>
</dbReference>
<reference evidence="14 16" key="1">
    <citation type="journal article" date="2015" name="Int. J. Syst. Evol. Microbiol.">
        <title>Complete genome sequence of Salinicoccus halodurans H3B36, isolated from the Qaidam Basin in China.</title>
        <authorList>
            <person name="Jiang K."/>
            <person name="Xue Y."/>
            <person name="Ma Y."/>
        </authorList>
    </citation>
    <scope>NUCLEOTIDE SEQUENCE [LARGE SCALE GENOMIC DNA]</scope>
    <source>
        <strain evidence="14 16">H3B36</strain>
    </source>
</reference>
<dbReference type="EMBL" id="FOTB01000002">
    <property type="protein sequence ID" value="SFK66599.1"/>
    <property type="molecule type" value="Genomic_DNA"/>
</dbReference>
<evidence type="ECO:0000256" key="8">
    <source>
        <dbReference type="ARBA" id="ARBA00022801"/>
    </source>
</evidence>
<dbReference type="InterPro" id="IPR004466">
    <property type="entry name" value="RNase_M5"/>
</dbReference>
<dbReference type="InterPro" id="IPR025156">
    <property type="entry name" value="RNase_M5_C"/>
</dbReference>
<dbReference type="Proteomes" id="UP000034029">
    <property type="component" value="Chromosome"/>
</dbReference>
<dbReference type="Pfam" id="PF13331">
    <property type="entry name" value="DUF4093"/>
    <property type="match status" value="1"/>
</dbReference>
<dbReference type="EC" id="3.1.26.8" evidence="11 12"/>
<keyword evidence="2 11" id="KW-0690">Ribosome biogenesis</keyword>
<dbReference type="GO" id="GO:0019843">
    <property type="term" value="F:rRNA binding"/>
    <property type="evidence" value="ECO:0007669"/>
    <property type="project" value="UniProtKB-KW"/>
</dbReference>
<dbReference type="InterPro" id="IPR034141">
    <property type="entry name" value="TOPRIM_RNase_M5-like"/>
</dbReference>
<accession>A0A0F7HPP9</accession>
<dbReference type="AlphaFoldDB" id="A0A0F7HPP9"/>
<gene>
    <name evidence="11" type="primary">rnmV</name>
    <name evidence="14" type="ORF">AAT16_13765</name>
    <name evidence="15" type="ORF">SAMN05216235_1015</name>
</gene>
<evidence type="ECO:0000256" key="7">
    <source>
        <dbReference type="ARBA" id="ARBA00022759"/>
    </source>
</evidence>
<keyword evidence="1 11" id="KW-0963">Cytoplasm</keyword>
<dbReference type="GO" id="GO:0043822">
    <property type="term" value="F:ribonuclease M5 activity"/>
    <property type="evidence" value="ECO:0007669"/>
    <property type="project" value="UniProtKB-UniRule"/>
</dbReference>
<evidence type="ECO:0000256" key="3">
    <source>
        <dbReference type="ARBA" id="ARBA00022552"/>
    </source>
</evidence>
<reference evidence="16" key="2">
    <citation type="submission" date="2015-04" db="EMBL/GenBank/DDBJ databases">
        <title>Complete genome sequence of Salinicoccus halodurans strain H3B36, isolated from the Qaidam basin of China.</title>
        <authorList>
            <person name="Ma Y."/>
            <person name="Jiang K."/>
            <person name="Xue Y."/>
        </authorList>
    </citation>
    <scope>NUCLEOTIDE SEQUENCE [LARGE SCALE GENOMIC DNA]</scope>
    <source>
        <strain evidence="16">H3B36</strain>
    </source>
</reference>
<sequence>MEKPVIKEVIIVEGRDDTRRLNEAVSCETIETNGSAINETVLKEIEVALATRGAIIFTDPDFPGHKIRNTILERFPNIKEAFLPREKAKGRLGGIGIEHASIEAIRESLSQVYTNMPVTEETITLADMTGWGLSGSTEAAVRRRYLCDRLNIGYANAGQLRKKLNRYNIDKARILKILKEFTGE</sequence>
<evidence type="ECO:0000313" key="15">
    <source>
        <dbReference type="EMBL" id="SFK66599.1"/>
    </source>
</evidence>
<evidence type="ECO:0000313" key="14">
    <source>
        <dbReference type="EMBL" id="AKG75157.1"/>
    </source>
</evidence>
<feature type="domain" description="Toprim" evidence="13">
    <location>
        <begin position="7"/>
        <end position="90"/>
    </location>
</feature>
<dbReference type="EMBL" id="CP011366">
    <property type="protein sequence ID" value="AKG75157.1"/>
    <property type="molecule type" value="Genomic_DNA"/>
</dbReference>
<dbReference type="NCBIfam" id="TIGR00334">
    <property type="entry name" value="5S_RNA_mat_M5"/>
    <property type="match status" value="1"/>
</dbReference>
<dbReference type="SMART" id="SM00493">
    <property type="entry name" value="TOPRIM"/>
    <property type="match status" value="1"/>
</dbReference>
<evidence type="ECO:0000256" key="9">
    <source>
        <dbReference type="ARBA" id="ARBA00022842"/>
    </source>
</evidence>
<dbReference type="RefSeq" id="WP_046791334.1">
    <property type="nucleotide sequence ID" value="NZ_CP011366.1"/>
</dbReference>
<dbReference type="SUPFAM" id="SSF110455">
    <property type="entry name" value="Toprim domain"/>
    <property type="match status" value="1"/>
</dbReference>
<keyword evidence="3 11" id="KW-0698">rRNA processing</keyword>
<keyword evidence="8 11" id="KW-0378">Hydrolase</keyword>